<evidence type="ECO:0000313" key="18">
    <source>
        <dbReference type="Proteomes" id="UP001605036"/>
    </source>
</evidence>
<dbReference type="EMBL" id="JBHFFA010000002">
    <property type="protein sequence ID" value="KAL2644285.1"/>
    <property type="molecule type" value="Genomic_DNA"/>
</dbReference>
<dbReference type="PANTHER" id="PTHR48006:SF92">
    <property type="entry name" value="LRR RECEPTOR-LIKE SERINE_THREONINE-PROTEIN KINASE GSO1"/>
    <property type="match status" value="1"/>
</dbReference>
<evidence type="ECO:0000256" key="5">
    <source>
        <dbReference type="ARBA" id="ARBA00022692"/>
    </source>
</evidence>
<dbReference type="InterPro" id="IPR032675">
    <property type="entry name" value="LRR_dom_sf"/>
</dbReference>
<evidence type="ECO:0000256" key="4">
    <source>
        <dbReference type="ARBA" id="ARBA00022679"/>
    </source>
</evidence>
<keyword evidence="10 14" id="KW-0067">ATP-binding</keyword>
<feature type="signal peptide" evidence="15">
    <location>
        <begin position="1"/>
        <end position="31"/>
    </location>
</feature>
<keyword evidence="13" id="KW-0325">Glycoprotein</keyword>
<dbReference type="PROSITE" id="PS50011">
    <property type="entry name" value="PROTEIN_KINASE_DOM"/>
    <property type="match status" value="1"/>
</dbReference>
<dbReference type="InterPro" id="IPR001611">
    <property type="entry name" value="Leu-rich_rpt"/>
</dbReference>
<evidence type="ECO:0000256" key="7">
    <source>
        <dbReference type="ARBA" id="ARBA00022737"/>
    </source>
</evidence>
<evidence type="ECO:0000256" key="3">
    <source>
        <dbReference type="ARBA" id="ARBA00022614"/>
    </source>
</evidence>
<dbReference type="SUPFAM" id="SSF52058">
    <property type="entry name" value="L domain-like"/>
    <property type="match status" value="2"/>
</dbReference>
<keyword evidence="5" id="KW-0812">Transmembrane</keyword>
<protein>
    <recommendedName>
        <fullName evidence="16">Protein kinase domain-containing protein</fullName>
    </recommendedName>
</protein>
<keyword evidence="11" id="KW-1133">Transmembrane helix</keyword>
<dbReference type="Proteomes" id="UP001605036">
    <property type="component" value="Unassembled WGS sequence"/>
</dbReference>
<keyword evidence="6 15" id="KW-0732">Signal</keyword>
<dbReference type="InterPro" id="IPR011009">
    <property type="entry name" value="Kinase-like_dom_sf"/>
</dbReference>
<dbReference type="GO" id="GO:0005524">
    <property type="term" value="F:ATP binding"/>
    <property type="evidence" value="ECO:0007669"/>
    <property type="project" value="UniProtKB-UniRule"/>
</dbReference>
<organism evidence="17 18">
    <name type="scientific">Riccia fluitans</name>
    <dbReference type="NCBI Taxonomy" id="41844"/>
    <lineage>
        <taxon>Eukaryota</taxon>
        <taxon>Viridiplantae</taxon>
        <taxon>Streptophyta</taxon>
        <taxon>Embryophyta</taxon>
        <taxon>Marchantiophyta</taxon>
        <taxon>Marchantiopsida</taxon>
        <taxon>Marchantiidae</taxon>
        <taxon>Marchantiales</taxon>
        <taxon>Ricciaceae</taxon>
        <taxon>Riccia</taxon>
    </lineage>
</organism>
<keyword evidence="8 14" id="KW-0547">Nucleotide-binding</keyword>
<evidence type="ECO:0000256" key="6">
    <source>
        <dbReference type="ARBA" id="ARBA00022729"/>
    </source>
</evidence>
<dbReference type="InterPro" id="IPR051824">
    <property type="entry name" value="LRR_Rcpt-Like_S/T_Kinase"/>
</dbReference>
<dbReference type="InterPro" id="IPR017441">
    <property type="entry name" value="Protein_kinase_ATP_BS"/>
</dbReference>
<dbReference type="Gene3D" id="1.10.510.10">
    <property type="entry name" value="Transferase(Phosphotransferase) domain 1"/>
    <property type="match status" value="1"/>
</dbReference>
<dbReference type="Pfam" id="PF08263">
    <property type="entry name" value="LRRNT_2"/>
    <property type="match status" value="1"/>
</dbReference>
<dbReference type="Gene3D" id="3.30.200.20">
    <property type="entry name" value="Phosphorylase Kinase, domain 1"/>
    <property type="match status" value="1"/>
</dbReference>
<evidence type="ECO:0000256" key="12">
    <source>
        <dbReference type="ARBA" id="ARBA00023136"/>
    </source>
</evidence>
<dbReference type="PROSITE" id="PS00108">
    <property type="entry name" value="PROTEIN_KINASE_ST"/>
    <property type="match status" value="1"/>
</dbReference>
<evidence type="ECO:0000256" key="14">
    <source>
        <dbReference type="PROSITE-ProRule" id="PRU10141"/>
    </source>
</evidence>
<evidence type="ECO:0000256" key="13">
    <source>
        <dbReference type="ARBA" id="ARBA00023180"/>
    </source>
</evidence>
<evidence type="ECO:0000259" key="16">
    <source>
        <dbReference type="PROSITE" id="PS50011"/>
    </source>
</evidence>
<dbReference type="InterPro" id="IPR013210">
    <property type="entry name" value="LRR_N_plant-typ"/>
</dbReference>
<comment type="caution">
    <text evidence="17">The sequence shown here is derived from an EMBL/GenBank/DDBJ whole genome shotgun (WGS) entry which is preliminary data.</text>
</comment>
<dbReference type="Pfam" id="PF00560">
    <property type="entry name" value="LRR_1"/>
    <property type="match status" value="3"/>
</dbReference>
<dbReference type="PROSITE" id="PS00107">
    <property type="entry name" value="PROTEIN_KINASE_ATP"/>
    <property type="match status" value="1"/>
</dbReference>
<evidence type="ECO:0000256" key="10">
    <source>
        <dbReference type="ARBA" id="ARBA00022840"/>
    </source>
</evidence>
<gene>
    <name evidence="17" type="ORF">R1flu_011872</name>
</gene>
<feature type="domain" description="Protein kinase" evidence="16">
    <location>
        <begin position="559"/>
        <end position="843"/>
    </location>
</feature>
<evidence type="ECO:0000256" key="2">
    <source>
        <dbReference type="ARBA" id="ARBA00008684"/>
    </source>
</evidence>
<evidence type="ECO:0000256" key="11">
    <source>
        <dbReference type="ARBA" id="ARBA00022989"/>
    </source>
</evidence>
<keyword evidence="4" id="KW-0808">Transferase</keyword>
<feature type="binding site" evidence="14">
    <location>
        <position position="587"/>
    </location>
    <ligand>
        <name>ATP</name>
        <dbReference type="ChEBI" id="CHEBI:30616"/>
    </ligand>
</feature>
<dbReference type="SMART" id="SM00220">
    <property type="entry name" value="S_TKc"/>
    <property type="match status" value="1"/>
</dbReference>
<keyword evidence="3" id="KW-0433">Leucine-rich repeat</keyword>
<evidence type="ECO:0000256" key="9">
    <source>
        <dbReference type="ARBA" id="ARBA00022777"/>
    </source>
</evidence>
<accession>A0ABD1Z9X7</accession>
<dbReference type="InterPro" id="IPR008271">
    <property type="entry name" value="Ser/Thr_kinase_AS"/>
</dbReference>
<evidence type="ECO:0000256" key="15">
    <source>
        <dbReference type="SAM" id="SignalP"/>
    </source>
</evidence>
<sequence length="898" mass="99294">MAENVSLHVLVRLLQSLVLMFLSQLVVPGYGQKTALSGDMRTMLKVRDDLLGIPENKVILQDWSSQDNPCNWTRVDCEEIGISSVVVRRIDLNHRNLTGPVPPSIGLLLNLTDITADGNQFSSIPQGFFQAKQLRLISFRNNLISGKVLDKLTTFQSLRVLQLGQNLISGRVDPLARLNRSAVEVIDLSGNSLQGSLTTFSGFSRLVSLRLGRNQLTGDLGTLEELTSINDVSLEENNFNGTIPTSIISRMSSVNLSRNSLRGTFTLREIFVPGFITTLDLSENRIQQVAPEFQSPGNQSTTESALDFFWARGVRKITLGGNGLSGSIVSFPESASTFNLSHNMLSGNLPEDTRATFYANVETLLLNNNSLTGPVPKGFWNMEKAATMDLSGNQFTGALPGGAIIMPSLQALNLSRNTFSGPIPAEISNLMRNFNLRTVDLSFNNFSGPLPRDFPQGENYTYLFTGNPGLCTDDDFFRKENSLTRCSKPSRAAVIARWAGAGSSLGVVLLLTTVSLCLWRLKVVKDNEMDEDLVRAVNSGLISTRLIPLKELEKATSNFAEETKIGEGGFGSVYRGFLEGKKVAIKKSSDAVLHLVQGKQMFMNEVQILSGVNHPSLVSLVGCCMTKKHALLVFEYVPQGTLAEHLYYRRGEGLDWNQRLKIARQTANALSYLHFMADPPIYHRDVKSANILLDDELNAKVADFGISKVVPYQQFSTDHISTTTGVEGTPGYVDPEYYVNFRLTDKSDVYSFGVVLLELITSRAPLDFRRGERDNTLVKMATNLLRTNALHLLVDPMLMIVFDDNEDVKKNILSVAELALRCVHRLPLNRPDMQQVAREIEALSSVQFHVGAYKSTMEEEDMDFIWTAYPAASRGSPSPYERATGSSGSMEFRFGFGR</sequence>
<keyword evidence="9" id="KW-0418">Kinase</keyword>
<dbReference type="AlphaFoldDB" id="A0ABD1Z9X7"/>
<keyword evidence="18" id="KW-1185">Reference proteome</keyword>
<dbReference type="PANTHER" id="PTHR48006">
    <property type="entry name" value="LEUCINE-RICH REPEAT-CONTAINING PROTEIN DDB_G0281931-RELATED"/>
    <property type="match status" value="1"/>
</dbReference>
<dbReference type="SUPFAM" id="SSF56112">
    <property type="entry name" value="Protein kinase-like (PK-like)"/>
    <property type="match status" value="1"/>
</dbReference>
<evidence type="ECO:0000256" key="8">
    <source>
        <dbReference type="ARBA" id="ARBA00022741"/>
    </source>
</evidence>
<proteinExistence type="inferred from homology"/>
<dbReference type="Pfam" id="PF00069">
    <property type="entry name" value="Pkinase"/>
    <property type="match status" value="1"/>
</dbReference>
<dbReference type="Gene3D" id="3.80.10.10">
    <property type="entry name" value="Ribonuclease Inhibitor"/>
    <property type="match status" value="2"/>
</dbReference>
<evidence type="ECO:0000256" key="1">
    <source>
        <dbReference type="ARBA" id="ARBA00004370"/>
    </source>
</evidence>
<evidence type="ECO:0000313" key="17">
    <source>
        <dbReference type="EMBL" id="KAL2644285.1"/>
    </source>
</evidence>
<keyword evidence="12" id="KW-0472">Membrane</keyword>
<dbReference type="GO" id="GO:0016301">
    <property type="term" value="F:kinase activity"/>
    <property type="evidence" value="ECO:0007669"/>
    <property type="project" value="UniProtKB-KW"/>
</dbReference>
<dbReference type="FunFam" id="1.10.510.10:FF:000095">
    <property type="entry name" value="protein STRUBBELIG-RECEPTOR FAMILY 8"/>
    <property type="match status" value="1"/>
</dbReference>
<name>A0ABD1Z9X7_9MARC</name>
<dbReference type="InterPro" id="IPR000719">
    <property type="entry name" value="Prot_kinase_dom"/>
</dbReference>
<reference evidence="17 18" key="1">
    <citation type="submission" date="2024-09" db="EMBL/GenBank/DDBJ databases">
        <title>Chromosome-scale assembly of Riccia fluitans.</title>
        <authorList>
            <person name="Paukszto L."/>
            <person name="Sawicki J."/>
            <person name="Karawczyk K."/>
            <person name="Piernik-Szablinska J."/>
            <person name="Szczecinska M."/>
            <person name="Mazdziarz M."/>
        </authorList>
    </citation>
    <scope>NUCLEOTIDE SEQUENCE [LARGE SCALE GENOMIC DNA]</scope>
    <source>
        <strain evidence="17">Rf_01</strain>
        <tissue evidence="17">Aerial parts of the thallus</tissue>
    </source>
</reference>
<dbReference type="GO" id="GO:0016020">
    <property type="term" value="C:membrane"/>
    <property type="evidence" value="ECO:0007669"/>
    <property type="project" value="UniProtKB-SubCell"/>
</dbReference>
<comment type="similarity">
    <text evidence="2">Belongs to the protein kinase superfamily. Ser/Thr protein kinase family.</text>
</comment>
<comment type="subcellular location">
    <subcellularLocation>
        <location evidence="1">Membrane</location>
    </subcellularLocation>
</comment>
<keyword evidence="7" id="KW-0677">Repeat</keyword>
<dbReference type="FunFam" id="3.80.10.10:FF:000041">
    <property type="entry name" value="LRR receptor-like serine/threonine-protein kinase ERECTA"/>
    <property type="match status" value="1"/>
</dbReference>
<feature type="chain" id="PRO_5044779071" description="Protein kinase domain-containing protein" evidence="15">
    <location>
        <begin position="32"/>
        <end position="898"/>
    </location>
</feature>